<sequence>MAALVCYRDQDNAERAACAVFSVTPDGKLSKGTSYAVSSSHFHSLSAAGLSAEGAVVCFRDFSQRPPQSVCKELSVSGSSLAAAQQVQVKAGRTSLARLSETIALVCSSDTHHTHQTSCAVLNTGSQAMTKGPDLVVSTMNTGSFYTAAGLSAESGLVCYEDRTYAKEHKGACVRLAIAPASA</sequence>
<proteinExistence type="predicted"/>
<gene>
    <name evidence="1" type="ORF">AAND1436_LOCUS49214</name>
</gene>
<dbReference type="EMBL" id="HBGQ01102886">
    <property type="protein sequence ID" value="CAD9544592.1"/>
    <property type="molecule type" value="Transcribed_RNA"/>
</dbReference>
<reference evidence="1" key="1">
    <citation type="submission" date="2021-01" db="EMBL/GenBank/DDBJ databases">
        <authorList>
            <person name="Corre E."/>
            <person name="Pelletier E."/>
            <person name="Niang G."/>
            <person name="Scheremetjew M."/>
            <person name="Finn R."/>
            <person name="Kale V."/>
            <person name="Holt S."/>
            <person name="Cochrane G."/>
            <person name="Meng A."/>
            <person name="Brown T."/>
            <person name="Cohen L."/>
        </authorList>
    </citation>
    <scope>NUCLEOTIDE SEQUENCE</scope>
    <source>
        <strain evidence="1">CCMP2222</strain>
    </source>
</reference>
<evidence type="ECO:0000313" key="1">
    <source>
        <dbReference type="EMBL" id="CAD9544592.1"/>
    </source>
</evidence>
<name>A0A7S2NKS4_9DINO</name>
<organism evidence="1">
    <name type="scientific">Alexandrium andersonii</name>
    <dbReference type="NCBI Taxonomy" id="327968"/>
    <lineage>
        <taxon>Eukaryota</taxon>
        <taxon>Sar</taxon>
        <taxon>Alveolata</taxon>
        <taxon>Dinophyceae</taxon>
        <taxon>Gonyaulacales</taxon>
        <taxon>Pyrocystaceae</taxon>
        <taxon>Alexandrium</taxon>
    </lineage>
</organism>
<dbReference type="AlphaFoldDB" id="A0A7S2NKS4"/>
<protein>
    <submittedName>
        <fullName evidence="1">Uncharacterized protein</fullName>
    </submittedName>
</protein>
<accession>A0A7S2NKS4</accession>